<evidence type="ECO:0000313" key="2">
    <source>
        <dbReference type="Proteomes" id="UP001148737"/>
    </source>
</evidence>
<sequence>MDKGSSTDFATSRPDILLENSSTPIATLFRAKSPFEPRKRTIARGPPLRFQPSTQRRKTGPPAAGPQFLQSSHALLAALVPVFLNGGAPSLITHLPPPTSPPLPSLGQIQVASRPATQAGNVSLMNRQTAPLGPCQALARTLGWITSIATMVIMGFIANRWPEKIGSIAAAMAGVSPILVFSRALVFYSVAFSDRKTRVFRRNSISARSGRWLMRMRGVGIPNPQLMMRNNGDQESLHGAEVNSKLTLEQVAIALLNDSWQMMSVTNRSMGFEPLPAARAMLHDMVSMAICLGGIVLVIFTGTSVPKSDDYDLQHSLDYSQYGEAFTLRKLMDAAHWFLMAVIFRNQSSSGCDIDGRWRKLKLLTHNDMFILFSITNYVYTATACGMPRPFPPPGDDSQTDKLSIAHMSGNFSTQPISNLPWTNEQIFCYHWGGCHPISLGDVLKDGRYKIANKLGWGNSSVVWLAKDTLYDLISLTPIYALRISLPYSSLVANIPSIDRWVAVKILTSKASTSRRPVAALTALLGDPSTSGLVPELYNSFFHHGPIGAHVCLVLELLGPSLYVVIERL</sequence>
<keyword evidence="2" id="KW-1185">Reference proteome</keyword>
<reference evidence="1" key="1">
    <citation type="submission" date="2022-07" db="EMBL/GenBank/DDBJ databases">
        <title>Genome Sequence of Lecanicillium saksenae.</title>
        <authorList>
            <person name="Buettner E."/>
        </authorList>
    </citation>
    <scope>NUCLEOTIDE SEQUENCE</scope>
    <source>
        <strain evidence="1">VT-O1</strain>
    </source>
</reference>
<comment type="caution">
    <text evidence="1">The sequence shown here is derived from an EMBL/GenBank/DDBJ whole genome shotgun (WGS) entry which is preliminary data.</text>
</comment>
<proteinExistence type="predicted"/>
<protein>
    <submittedName>
        <fullName evidence="1">Uncharacterized protein</fullName>
    </submittedName>
</protein>
<name>A0ACC1QPF3_9HYPO</name>
<evidence type="ECO:0000313" key="1">
    <source>
        <dbReference type="EMBL" id="KAJ3486921.1"/>
    </source>
</evidence>
<dbReference type="Proteomes" id="UP001148737">
    <property type="component" value="Unassembled WGS sequence"/>
</dbReference>
<accession>A0ACC1QPF3</accession>
<organism evidence="1 2">
    <name type="scientific">Lecanicillium saksenae</name>
    <dbReference type="NCBI Taxonomy" id="468837"/>
    <lineage>
        <taxon>Eukaryota</taxon>
        <taxon>Fungi</taxon>
        <taxon>Dikarya</taxon>
        <taxon>Ascomycota</taxon>
        <taxon>Pezizomycotina</taxon>
        <taxon>Sordariomycetes</taxon>
        <taxon>Hypocreomycetidae</taxon>
        <taxon>Hypocreales</taxon>
        <taxon>Cordycipitaceae</taxon>
        <taxon>Lecanicillium</taxon>
    </lineage>
</organism>
<gene>
    <name evidence="1" type="ORF">NLG97_g6521</name>
</gene>
<dbReference type="EMBL" id="JANAKD010000871">
    <property type="protein sequence ID" value="KAJ3486921.1"/>
    <property type="molecule type" value="Genomic_DNA"/>
</dbReference>